<dbReference type="Proteomes" id="UP001208131">
    <property type="component" value="Unassembled WGS sequence"/>
</dbReference>
<dbReference type="Gene3D" id="2.40.128.20">
    <property type="match status" value="1"/>
</dbReference>
<dbReference type="InterPro" id="IPR012674">
    <property type="entry name" value="Calycin"/>
</dbReference>
<keyword evidence="2" id="KW-1185">Reference proteome</keyword>
<organism evidence="1 2">
    <name type="scientific">Hominimerdicola aceti</name>
    <dbReference type="NCBI Taxonomy" id="2981726"/>
    <lineage>
        <taxon>Bacteria</taxon>
        <taxon>Bacillati</taxon>
        <taxon>Bacillota</taxon>
        <taxon>Clostridia</taxon>
        <taxon>Eubacteriales</taxon>
        <taxon>Oscillospiraceae</taxon>
        <taxon>Hominimerdicola</taxon>
    </lineage>
</organism>
<dbReference type="InterPro" id="IPR015231">
    <property type="entry name" value="DUF1934"/>
</dbReference>
<dbReference type="RefSeq" id="WP_022286901.1">
    <property type="nucleotide sequence ID" value="NZ_JAOQJZ010000002.1"/>
</dbReference>
<protein>
    <submittedName>
        <fullName evidence="1">DUF1934 domain-containing protein</fullName>
    </submittedName>
</protein>
<dbReference type="Pfam" id="PF09148">
    <property type="entry name" value="DUF1934"/>
    <property type="match status" value="1"/>
</dbReference>
<evidence type="ECO:0000313" key="2">
    <source>
        <dbReference type="Proteomes" id="UP001208131"/>
    </source>
</evidence>
<proteinExistence type="predicted"/>
<comment type="caution">
    <text evidence="1">The sequence shown here is derived from an EMBL/GenBank/DDBJ whole genome shotgun (WGS) entry which is preliminary data.</text>
</comment>
<dbReference type="SUPFAM" id="SSF50814">
    <property type="entry name" value="Lipocalins"/>
    <property type="match status" value="1"/>
</dbReference>
<name>A0AAE3IF47_9FIRM</name>
<evidence type="ECO:0000313" key="1">
    <source>
        <dbReference type="EMBL" id="MCU6704854.1"/>
    </source>
</evidence>
<dbReference type="AlphaFoldDB" id="A0AAE3IF47"/>
<accession>A0AAE3IF47</accession>
<dbReference type="EMBL" id="JAOQJZ010000002">
    <property type="protein sequence ID" value="MCU6704854.1"/>
    <property type="molecule type" value="Genomic_DNA"/>
</dbReference>
<sequence>MTSKEVSIKLVSRQSDGNTKEETELISAGLYEATEKGYRISYEESEATGFEGSVTTLETEGCRKVTMNRTGTVEANLVVDIGEKQHCVYGTPYGDFMIGITAKTIRSDLDENGGMLFFHYVLDVNSSYIGDFEIAIEVKAANVVA</sequence>
<reference evidence="1 2" key="1">
    <citation type="journal article" date="2021" name="ISME Commun">
        <title>Automated analysis of genomic sequences facilitates high-throughput and comprehensive description of bacteria.</title>
        <authorList>
            <person name="Hitch T.C.A."/>
        </authorList>
    </citation>
    <scope>NUCLEOTIDE SEQUENCE [LARGE SCALE GENOMIC DNA]</scope>
    <source>
        <strain evidence="1 2">Sanger_31</strain>
    </source>
</reference>
<gene>
    <name evidence="1" type="ORF">OCV57_02780</name>
</gene>